<reference evidence="2 3" key="1">
    <citation type="submission" date="2013-02" db="EMBL/GenBank/DDBJ databases">
        <title>Draft genome sequence of Amycolatopsis vancoresmycina strain DSM 44592T.</title>
        <authorList>
            <person name="Kumar S."/>
            <person name="Kaur N."/>
            <person name="Kaur C."/>
            <person name="Raghava G.P.S."/>
            <person name="Mayilraj S."/>
        </authorList>
    </citation>
    <scope>NUCLEOTIDE SEQUENCE [LARGE SCALE GENOMIC DNA]</scope>
    <source>
        <strain evidence="2 3">DSM 44592</strain>
    </source>
</reference>
<protein>
    <submittedName>
        <fullName evidence="2">Uncharacterized protein</fullName>
    </submittedName>
</protein>
<dbReference type="Proteomes" id="UP000014139">
    <property type="component" value="Unassembled WGS sequence"/>
</dbReference>
<proteinExistence type="predicted"/>
<dbReference type="RefSeq" id="WP_003087045.1">
    <property type="nucleotide sequence ID" value="NZ_AOUO01000254.1"/>
</dbReference>
<evidence type="ECO:0000256" key="1">
    <source>
        <dbReference type="SAM" id="MobiDB-lite"/>
    </source>
</evidence>
<sequence>MTTSNGREMTLAAAAAAPDRLGQATAVEQSRAIAEVQGAIVVAQQCPRDVQGAIASMRESARQRELAKRAFFKFPRGGSSVQGASVYLARELARCWGNIQYGVSELRRDDVHGQSEMQAYAWDVQTNSRVVTTFVVPHMRDRAVENGGPQKLTDMRDIYENNANAGARRVRECIFSILPPWFVEEAKKICMKTLEDGGGVPLAQRVANLTAHYAQDSITLDDLEKKVGRPNPKWTHVDLAQLEITLTSLRNGETTRELQLPRRMTRRSRRRTSSAASRRRPPSRSRHPRPRPPDRSTRPGNRCLRRATATLGPCRPNSPTSRRARAATR</sequence>
<name>R1I2W2_9PSEU</name>
<accession>R1I2W2</accession>
<dbReference type="EMBL" id="AOUO01000254">
    <property type="protein sequence ID" value="EOD66866.1"/>
    <property type="molecule type" value="Genomic_DNA"/>
</dbReference>
<comment type="caution">
    <text evidence="2">The sequence shown here is derived from an EMBL/GenBank/DDBJ whole genome shotgun (WGS) entry which is preliminary data.</text>
</comment>
<evidence type="ECO:0000313" key="2">
    <source>
        <dbReference type="EMBL" id="EOD66866.1"/>
    </source>
</evidence>
<evidence type="ECO:0000313" key="3">
    <source>
        <dbReference type="Proteomes" id="UP000014139"/>
    </source>
</evidence>
<feature type="region of interest" description="Disordered" evidence="1">
    <location>
        <begin position="252"/>
        <end position="329"/>
    </location>
</feature>
<keyword evidence="3" id="KW-1185">Reference proteome</keyword>
<feature type="compositionally biased region" description="Basic residues" evidence="1">
    <location>
        <begin position="263"/>
        <end position="290"/>
    </location>
</feature>
<dbReference type="PATRIC" id="fig|1292037.4.peg.3643"/>
<gene>
    <name evidence="2" type="ORF">H480_19123</name>
</gene>
<organism evidence="2 3">
    <name type="scientific">Amycolatopsis vancoresmycina DSM 44592</name>
    <dbReference type="NCBI Taxonomy" id="1292037"/>
    <lineage>
        <taxon>Bacteria</taxon>
        <taxon>Bacillati</taxon>
        <taxon>Actinomycetota</taxon>
        <taxon>Actinomycetes</taxon>
        <taxon>Pseudonocardiales</taxon>
        <taxon>Pseudonocardiaceae</taxon>
        <taxon>Amycolatopsis</taxon>
    </lineage>
</organism>
<dbReference type="AlphaFoldDB" id="R1I2W2"/>